<dbReference type="PANTHER" id="PTHR43284">
    <property type="entry name" value="ASPARAGINE SYNTHETASE (GLUTAMINE-HYDROLYZING)"/>
    <property type="match status" value="1"/>
</dbReference>
<proteinExistence type="predicted"/>
<feature type="domain" description="Asparagine synthetase" evidence="4">
    <location>
        <begin position="217"/>
        <end position="577"/>
    </location>
</feature>
<organism evidence="5 6">
    <name type="scientific">Sphingobium amiense</name>
    <dbReference type="NCBI Taxonomy" id="135719"/>
    <lineage>
        <taxon>Bacteria</taxon>
        <taxon>Pseudomonadati</taxon>
        <taxon>Pseudomonadota</taxon>
        <taxon>Alphaproteobacteria</taxon>
        <taxon>Sphingomonadales</taxon>
        <taxon>Sphingomonadaceae</taxon>
        <taxon>Sphingobium</taxon>
    </lineage>
</organism>
<accession>A0A494W246</accession>
<dbReference type="GO" id="GO:0006529">
    <property type="term" value="P:asparagine biosynthetic process"/>
    <property type="evidence" value="ECO:0007669"/>
    <property type="project" value="InterPro"/>
</dbReference>
<dbReference type="RefSeq" id="WP_066702205.1">
    <property type="nucleotide sequence ID" value="NZ_AP018664.1"/>
</dbReference>
<dbReference type="InterPro" id="IPR014729">
    <property type="entry name" value="Rossmann-like_a/b/a_fold"/>
</dbReference>
<dbReference type="EC" id="6.3.5.4" evidence="2"/>
<dbReference type="Proteomes" id="UP000279959">
    <property type="component" value="Chromosome"/>
</dbReference>
<gene>
    <name evidence="5" type="ORF">SAMIE_1008970</name>
</gene>
<dbReference type="InterPro" id="IPR001962">
    <property type="entry name" value="Asn_synthase"/>
</dbReference>
<dbReference type="KEGG" id="sami:SAMIE_1008970"/>
<evidence type="ECO:0000259" key="4">
    <source>
        <dbReference type="Pfam" id="PF00733"/>
    </source>
</evidence>
<dbReference type="Pfam" id="PF00733">
    <property type="entry name" value="Asn_synthase"/>
    <property type="match status" value="1"/>
</dbReference>
<dbReference type="Gene3D" id="3.40.50.620">
    <property type="entry name" value="HUPs"/>
    <property type="match status" value="2"/>
</dbReference>
<dbReference type="SUPFAM" id="SSF52402">
    <property type="entry name" value="Adenine nucleotide alpha hydrolases-like"/>
    <property type="match status" value="1"/>
</dbReference>
<evidence type="ECO:0000313" key="5">
    <source>
        <dbReference type="EMBL" id="BBD97396.1"/>
    </source>
</evidence>
<comment type="pathway">
    <text evidence="1">Amino-acid biosynthesis; L-asparagine biosynthesis; L-asparagine from L-aspartate (L-Gln route): step 1/1.</text>
</comment>
<evidence type="ECO:0000256" key="3">
    <source>
        <dbReference type="ARBA" id="ARBA00048741"/>
    </source>
</evidence>
<dbReference type="SUPFAM" id="SSF56235">
    <property type="entry name" value="N-terminal nucleophile aminohydrolases (Ntn hydrolases)"/>
    <property type="match status" value="1"/>
</dbReference>
<dbReference type="GO" id="GO:0004066">
    <property type="term" value="F:asparagine synthase (glutamine-hydrolyzing) activity"/>
    <property type="evidence" value="ECO:0007669"/>
    <property type="project" value="UniProtKB-EC"/>
</dbReference>
<sequence length="583" mass="63322">MERFVAIFAPKPERSPIAPPIRSAISRAEALSVMIDRDDMLVASSGGQVRHLGDDIGMVIGSIFATGKSDPAPLSLDVTADGEPWGFQRLSQDHWGNFVAILRDHAGGFHVLRSAFGRLPCFHAMQGDQLILASDMALLSLGGWRSRGVDWSAILRRLALKDIPSPSTCLTGVQELRGGSRLHLTSKGLGVTRTWSPWDRAGRRHWIDDRDEAARMIRRAVSTATRASIMGTKRALLMLSGGIDSSVLAAALGTHGCPFTCFNLASRGAIGDERHYARMVASHLGAPTIEAQWDAGMVDVSRSHTQDQPNPLARSFMQGTSRLLHEAVGASGADLTIDGGGGDNVFFSLRSIAPATDAFLRGRSLGEGWSTAKSIAAMADVSTITVLGRAVSRAFRRSPAYRWRPMTQFLSPQVMGDTALVPRHPWLEPPRGGETGTAAHIALITAAQGWAEGNDIRSPVRHMTPLASQPVVEACLRIPSWWWFRQGQNRIVARDAFRDRLPAAIVDRRTKGTPDSHIAEIFTANRSVIRAMLLDGNLRRAGLLDLSLLEQALDGEGYVQGTAYHRIMHLADVEAWVAGQTQD</sequence>
<dbReference type="AlphaFoldDB" id="A0A494W246"/>
<dbReference type="InterPro" id="IPR051786">
    <property type="entry name" value="ASN_synthetase/amidase"/>
</dbReference>
<evidence type="ECO:0000313" key="6">
    <source>
        <dbReference type="Proteomes" id="UP000279959"/>
    </source>
</evidence>
<dbReference type="EMBL" id="AP018664">
    <property type="protein sequence ID" value="BBD97396.1"/>
    <property type="molecule type" value="Genomic_DNA"/>
</dbReference>
<name>A0A494W246_9SPHN</name>
<protein>
    <recommendedName>
        <fullName evidence="2">asparagine synthase (glutamine-hydrolyzing)</fullName>
        <ecNumber evidence="2">6.3.5.4</ecNumber>
    </recommendedName>
</protein>
<evidence type="ECO:0000256" key="2">
    <source>
        <dbReference type="ARBA" id="ARBA00012737"/>
    </source>
</evidence>
<comment type="catalytic activity">
    <reaction evidence="3">
        <text>L-aspartate + L-glutamine + ATP + H2O = L-asparagine + L-glutamate + AMP + diphosphate + H(+)</text>
        <dbReference type="Rhea" id="RHEA:12228"/>
        <dbReference type="ChEBI" id="CHEBI:15377"/>
        <dbReference type="ChEBI" id="CHEBI:15378"/>
        <dbReference type="ChEBI" id="CHEBI:29985"/>
        <dbReference type="ChEBI" id="CHEBI:29991"/>
        <dbReference type="ChEBI" id="CHEBI:30616"/>
        <dbReference type="ChEBI" id="CHEBI:33019"/>
        <dbReference type="ChEBI" id="CHEBI:58048"/>
        <dbReference type="ChEBI" id="CHEBI:58359"/>
        <dbReference type="ChEBI" id="CHEBI:456215"/>
        <dbReference type="EC" id="6.3.5.4"/>
    </reaction>
</comment>
<dbReference type="InterPro" id="IPR029055">
    <property type="entry name" value="Ntn_hydrolases_N"/>
</dbReference>
<reference evidence="5 6" key="1">
    <citation type="submission" date="2018-05" db="EMBL/GenBank/DDBJ databases">
        <title>Complete Genome Sequence of the Nonylphenol-Degrading Bacterium Sphingobium amiense DSM 16289T.</title>
        <authorList>
            <person name="Ootsuka M."/>
            <person name="Nishizawa T."/>
            <person name="Ohta H."/>
        </authorList>
    </citation>
    <scope>NUCLEOTIDE SEQUENCE [LARGE SCALE GENOMIC DNA]</scope>
    <source>
        <strain evidence="5 6">DSM 16289</strain>
    </source>
</reference>
<keyword evidence="6" id="KW-1185">Reference proteome</keyword>
<dbReference type="PANTHER" id="PTHR43284:SF1">
    <property type="entry name" value="ASPARAGINE SYNTHETASE"/>
    <property type="match status" value="1"/>
</dbReference>
<evidence type="ECO:0000256" key="1">
    <source>
        <dbReference type="ARBA" id="ARBA00005187"/>
    </source>
</evidence>